<reference evidence="7 8" key="1">
    <citation type="submission" date="2016-02" db="EMBL/GenBank/DDBJ databases">
        <title>Paenibacillus sp. LPB0068, isolated from Crassostrea gigas.</title>
        <authorList>
            <person name="Shin S.-K."/>
            <person name="Yi H."/>
        </authorList>
    </citation>
    <scope>NUCLEOTIDE SEQUENCE [LARGE SCALE GENOMIC DNA]</scope>
    <source>
        <strain evidence="7 8">LPB0068</strain>
    </source>
</reference>
<keyword evidence="3" id="KW-0804">Transcription</keyword>
<organism evidence="7 8">
    <name type="scientific">Paenibacillus crassostreae</name>
    <dbReference type="NCBI Taxonomy" id="1763538"/>
    <lineage>
        <taxon>Bacteria</taxon>
        <taxon>Bacillati</taxon>
        <taxon>Bacillota</taxon>
        <taxon>Bacilli</taxon>
        <taxon>Bacillales</taxon>
        <taxon>Paenibacillaceae</taxon>
        <taxon>Paenibacillus</taxon>
    </lineage>
</organism>
<dbReference type="PROSITE" id="PS50110">
    <property type="entry name" value="RESPONSE_REGULATORY"/>
    <property type="match status" value="1"/>
</dbReference>
<dbReference type="Pfam" id="PF12833">
    <property type="entry name" value="HTH_18"/>
    <property type="match status" value="1"/>
</dbReference>
<dbReference type="SMART" id="SM00342">
    <property type="entry name" value="HTH_ARAC"/>
    <property type="match status" value="1"/>
</dbReference>
<dbReference type="PROSITE" id="PS01124">
    <property type="entry name" value="HTH_ARAC_FAMILY_2"/>
    <property type="match status" value="1"/>
</dbReference>
<dbReference type="OrthoDB" id="9788446at2"/>
<dbReference type="Pfam" id="PF00072">
    <property type="entry name" value="Response_reg"/>
    <property type="match status" value="1"/>
</dbReference>
<dbReference type="RefSeq" id="WP_068661198.1">
    <property type="nucleotide sequence ID" value="NZ_CP017770.1"/>
</dbReference>
<dbReference type="InterPro" id="IPR018060">
    <property type="entry name" value="HTH_AraC"/>
</dbReference>
<keyword evidence="2" id="KW-0238">DNA-binding</keyword>
<comment type="caution">
    <text evidence="7">The sequence shown here is derived from an EMBL/GenBank/DDBJ whole genome shotgun (WGS) entry which is preliminary data.</text>
</comment>
<gene>
    <name evidence="7" type="ORF">PNBC_20030</name>
</gene>
<dbReference type="EMBL" id="LSFN01000041">
    <property type="protein sequence ID" value="OAB71285.1"/>
    <property type="molecule type" value="Genomic_DNA"/>
</dbReference>
<keyword evidence="1" id="KW-0805">Transcription regulation</keyword>
<evidence type="ECO:0000256" key="4">
    <source>
        <dbReference type="PROSITE-ProRule" id="PRU00169"/>
    </source>
</evidence>
<proteinExistence type="predicted"/>
<sequence>MIVTKSILIVDDEPRTRKGIKNTLENCSIEHPYHVETASNGIEAMEWLQHHVVHLLITDVQMPEFSGLDLIQSLYDKPNKPMIIVISGHAEFKYAQKALQLGAINYLLKPIDKEELLNVVQHALQMEEDIRRQENIAKLVDKKLWQLSDSNEQQSTPVREVVAYVEGHLHESITLSGLALMFHLNASYLSVLFKEQVGMTFSEYLSRSRIQRAKVLLAQTRMPIGEIAEKVGYQTDKYFIKVFKSLEFISPSKYRQQIVDKDEIE</sequence>
<dbReference type="SMART" id="SM00448">
    <property type="entry name" value="REC"/>
    <property type="match status" value="1"/>
</dbReference>
<evidence type="ECO:0000259" key="6">
    <source>
        <dbReference type="PROSITE" id="PS50110"/>
    </source>
</evidence>
<evidence type="ECO:0000256" key="1">
    <source>
        <dbReference type="ARBA" id="ARBA00023015"/>
    </source>
</evidence>
<dbReference type="GO" id="GO:0000160">
    <property type="term" value="P:phosphorelay signal transduction system"/>
    <property type="evidence" value="ECO:0007669"/>
    <property type="project" value="InterPro"/>
</dbReference>
<protein>
    <submittedName>
        <fullName evidence="7">Two-component system response regulator</fullName>
    </submittedName>
</protein>
<dbReference type="PANTHER" id="PTHR43280">
    <property type="entry name" value="ARAC-FAMILY TRANSCRIPTIONAL REGULATOR"/>
    <property type="match status" value="1"/>
</dbReference>
<dbReference type="KEGG" id="pcx:LPB68_17160"/>
<dbReference type="InterPro" id="IPR009057">
    <property type="entry name" value="Homeodomain-like_sf"/>
</dbReference>
<keyword evidence="4" id="KW-0597">Phosphoprotein</keyword>
<accession>A0A167APM7</accession>
<dbReference type="Proteomes" id="UP000077134">
    <property type="component" value="Unassembled WGS sequence"/>
</dbReference>
<dbReference type="GO" id="GO:0043565">
    <property type="term" value="F:sequence-specific DNA binding"/>
    <property type="evidence" value="ECO:0007669"/>
    <property type="project" value="InterPro"/>
</dbReference>
<keyword evidence="8" id="KW-1185">Reference proteome</keyword>
<feature type="modified residue" description="4-aspartylphosphate" evidence="4">
    <location>
        <position position="59"/>
    </location>
</feature>
<dbReference type="SUPFAM" id="SSF46689">
    <property type="entry name" value="Homeodomain-like"/>
    <property type="match status" value="2"/>
</dbReference>
<dbReference type="AlphaFoldDB" id="A0A167APM7"/>
<dbReference type="STRING" id="1763538.LPB68_17160"/>
<evidence type="ECO:0000256" key="3">
    <source>
        <dbReference type="ARBA" id="ARBA00023163"/>
    </source>
</evidence>
<dbReference type="InterPro" id="IPR001789">
    <property type="entry name" value="Sig_transdc_resp-reg_receiver"/>
</dbReference>
<dbReference type="SUPFAM" id="SSF52172">
    <property type="entry name" value="CheY-like"/>
    <property type="match status" value="1"/>
</dbReference>
<dbReference type="GO" id="GO:0003700">
    <property type="term" value="F:DNA-binding transcription factor activity"/>
    <property type="evidence" value="ECO:0007669"/>
    <property type="project" value="InterPro"/>
</dbReference>
<name>A0A167APM7_9BACL</name>
<dbReference type="Gene3D" id="1.10.10.60">
    <property type="entry name" value="Homeodomain-like"/>
    <property type="match status" value="2"/>
</dbReference>
<feature type="domain" description="Response regulatory" evidence="6">
    <location>
        <begin position="6"/>
        <end position="124"/>
    </location>
</feature>
<evidence type="ECO:0000313" key="8">
    <source>
        <dbReference type="Proteomes" id="UP000077134"/>
    </source>
</evidence>
<dbReference type="Gene3D" id="3.40.50.2300">
    <property type="match status" value="1"/>
</dbReference>
<dbReference type="CDD" id="cd17536">
    <property type="entry name" value="REC_YesN-like"/>
    <property type="match status" value="1"/>
</dbReference>
<evidence type="ECO:0000259" key="5">
    <source>
        <dbReference type="PROSITE" id="PS01124"/>
    </source>
</evidence>
<evidence type="ECO:0000256" key="2">
    <source>
        <dbReference type="ARBA" id="ARBA00023125"/>
    </source>
</evidence>
<dbReference type="InterPro" id="IPR011006">
    <property type="entry name" value="CheY-like_superfamily"/>
</dbReference>
<feature type="domain" description="HTH araC/xylS-type" evidence="5">
    <location>
        <begin position="159"/>
        <end position="257"/>
    </location>
</feature>
<dbReference type="PANTHER" id="PTHR43280:SF28">
    <property type="entry name" value="HTH-TYPE TRANSCRIPTIONAL ACTIVATOR RHAS"/>
    <property type="match status" value="1"/>
</dbReference>
<evidence type="ECO:0000313" key="7">
    <source>
        <dbReference type="EMBL" id="OAB71285.1"/>
    </source>
</evidence>